<gene>
    <name evidence="2" type="ORF">LZ24_03193</name>
</gene>
<feature type="signal peptide" evidence="1">
    <location>
        <begin position="1"/>
        <end position="29"/>
    </location>
</feature>
<keyword evidence="3" id="KW-1185">Reference proteome</keyword>
<comment type="caution">
    <text evidence="2">The sequence shown here is derived from an EMBL/GenBank/DDBJ whole genome shotgun (WGS) entry which is preliminary data.</text>
</comment>
<evidence type="ECO:0000313" key="2">
    <source>
        <dbReference type="EMBL" id="TWI63941.1"/>
    </source>
</evidence>
<accession>A0A562R4G9</accession>
<dbReference type="Proteomes" id="UP000318307">
    <property type="component" value="Unassembled WGS sequence"/>
</dbReference>
<organism evidence="2 3">
    <name type="scientific">Desulfobotulus alkaliphilus</name>
    <dbReference type="NCBI Taxonomy" id="622671"/>
    <lineage>
        <taxon>Bacteria</taxon>
        <taxon>Pseudomonadati</taxon>
        <taxon>Thermodesulfobacteriota</taxon>
        <taxon>Desulfobacteria</taxon>
        <taxon>Desulfobacterales</taxon>
        <taxon>Desulfobacteraceae</taxon>
        <taxon>Desulfobotulus</taxon>
    </lineage>
</organism>
<evidence type="ECO:0000256" key="1">
    <source>
        <dbReference type="SAM" id="SignalP"/>
    </source>
</evidence>
<feature type="chain" id="PRO_5022017255" evidence="1">
    <location>
        <begin position="30"/>
        <end position="159"/>
    </location>
</feature>
<reference evidence="2 3" key="1">
    <citation type="submission" date="2019-07" db="EMBL/GenBank/DDBJ databases">
        <title>Genome sequencing of 100 strains of the haloalkaliphilic chemolithoautotrophic sulfur-oxidizing bacterium Thioalkalivibrio.</title>
        <authorList>
            <person name="Muyzer G."/>
        </authorList>
    </citation>
    <scope>NUCLEOTIDE SEQUENCE [LARGE SCALE GENOMIC DNA]</scope>
    <source>
        <strain evidence="2 3">ASO4-4</strain>
    </source>
</reference>
<keyword evidence="1" id="KW-0732">Signal</keyword>
<sequence length="159" mass="18724">MKNLFKCLIKKRQMTFILISLMLCSGAWGECPPYKDYCWRPEEGCPYSNQQLQQMASCCIIYNIESDALNRWQKWNIRYEARDSGNYIIYKCSNIDSHQGIFDFINVRRNVKCSQIDFNNNNTGKKVSGAEVKTYIHTDGGSHEFYCGYLWDYFKISVR</sequence>
<dbReference type="RefSeq" id="WP_144686670.1">
    <property type="nucleotide sequence ID" value="NZ_VLLC01000045.1"/>
</dbReference>
<name>A0A562R4G9_9BACT</name>
<evidence type="ECO:0000313" key="3">
    <source>
        <dbReference type="Proteomes" id="UP000318307"/>
    </source>
</evidence>
<dbReference type="AlphaFoldDB" id="A0A562R4G9"/>
<protein>
    <submittedName>
        <fullName evidence="2">Uncharacterized protein</fullName>
    </submittedName>
</protein>
<proteinExistence type="predicted"/>
<dbReference type="EMBL" id="VLLC01000045">
    <property type="protein sequence ID" value="TWI63941.1"/>
    <property type="molecule type" value="Genomic_DNA"/>
</dbReference>